<proteinExistence type="predicted"/>
<dbReference type="Proteomes" id="UP000000450">
    <property type="component" value="Chromosome"/>
</dbReference>
<evidence type="ECO:0000313" key="2">
    <source>
        <dbReference type="Proteomes" id="UP000000450"/>
    </source>
</evidence>
<dbReference type="AlphaFoldDB" id="A0A9J9UBT0"/>
<dbReference type="EMBL" id="CP001392">
    <property type="protein sequence ID" value="ACM34824.1"/>
    <property type="molecule type" value="Genomic_DNA"/>
</dbReference>
<organism evidence="1 2">
    <name type="scientific">Acidovorax ebreus (strain TPSY)</name>
    <name type="common">Diaphorobacter sp. (strain TPSY)</name>
    <dbReference type="NCBI Taxonomy" id="535289"/>
    <lineage>
        <taxon>Bacteria</taxon>
        <taxon>Pseudomonadati</taxon>
        <taxon>Pseudomonadota</taxon>
        <taxon>Betaproteobacteria</taxon>
        <taxon>Burkholderiales</taxon>
        <taxon>Comamonadaceae</taxon>
        <taxon>Diaphorobacter</taxon>
    </lineage>
</organism>
<gene>
    <name evidence="1" type="ordered locus">Dtpsy_3397</name>
</gene>
<keyword evidence="2" id="KW-1185">Reference proteome</keyword>
<reference evidence="1 2" key="1">
    <citation type="journal article" date="2010" name="J. Bacteriol.">
        <title>Completed genome sequence of the anaerobic iron-oxidizing bacterium Acidovorax ebreus strain TPSY.</title>
        <authorList>
            <person name="Byrne-Bailey K.G."/>
            <person name="Weber K.A."/>
            <person name="Chair A.H."/>
            <person name="Bose S."/>
            <person name="Knox T."/>
            <person name="Spanbauer T.L."/>
            <person name="Chertkov O."/>
            <person name="Coates J.D."/>
        </authorList>
    </citation>
    <scope>NUCLEOTIDE SEQUENCE [LARGE SCALE GENOMIC DNA]</scope>
    <source>
        <strain evidence="1 2">TPSY</strain>
    </source>
</reference>
<sequence>MTPLPAHATAPRRLRWSALLLAVFLAACAVPEWQKAGTPRADIERTMGAPTLTVMLPEGGERLVYSRQPAGQQVYHLDFDARQRLVRVEQVLTLEHFHALRNGVDTRAAVRRTFGPPALVEKVARFNGDIWTYRFRDNGEPRQAHVHIDPAGVVQRVMFTDERLNDNDPFH</sequence>
<protein>
    <submittedName>
        <fullName evidence="1">Lipoprotein transmembrane</fullName>
    </submittedName>
</protein>
<dbReference type="KEGG" id="dia:Dtpsy_3397"/>
<dbReference type="RefSeq" id="WP_015914610.1">
    <property type="nucleotide sequence ID" value="NC_011992.1"/>
</dbReference>
<evidence type="ECO:0000313" key="1">
    <source>
        <dbReference type="EMBL" id="ACM34824.1"/>
    </source>
</evidence>
<keyword evidence="1" id="KW-0812">Transmembrane</keyword>
<name>A0A9J9UBT0_ACIET</name>
<accession>A0A9J9UBT0</accession>
<keyword evidence="1" id="KW-0472">Membrane</keyword>
<keyword evidence="1" id="KW-0449">Lipoprotein</keyword>